<gene>
    <name evidence="1" type="ORF">PIB30_067534</name>
</gene>
<dbReference type="EMBL" id="JASCZI010000707">
    <property type="protein sequence ID" value="MED6113064.1"/>
    <property type="molecule type" value="Genomic_DNA"/>
</dbReference>
<proteinExistence type="predicted"/>
<keyword evidence="2" id="KW-1185">Reference proteome</keyword>
<comment type="caution">
    <text evidence="1">The sequence shown here is derived from an EMBL/GenBank/DDBJ whole genome shotgun (WGS) entry which is preliminary data.</text>
</comment>
<name>A0ABU6QM58_9FABA</name>
<dbReference type="Proteomes" id="UP001341840">
    <property type="component" value="Unassembled WGS sequence"/>
</dbReference>
<sequence>MSLLISDTNQMKPYFQETHFGVDSEEADAQPPWLEYWKDSTLTRRIKYEFEDPAHNSRFEFPPCNFVLQGLTHKARSRTSTRMQKKIKTKIKILPTKNKIMNISLAKSLNIEGPSQKRSLERGSRLRRRNL</sequence>
<organism evidence="1 2">
    <name type="scientific">Stylosanthes scabra</name>
    <dbReference type="NCBI Taxonomy" id="79078"/>
    <lineage>
        <taxon>Eukaryota</taxon>
        <taxon>Viridiplantae</taxon>
        <taxon>Streptophyta</taxon>
        <taxon>Embryophyta</taxon>
        <taxon>Tracheophyta</taxon>
        <taxon>Spermatophyta</taxon>
        <taxon>Magnoliopsida</taxon>
        <taxon>eudicotyledons</taxon>
        <taxon>Gunneridae</taxon>
        <taxon>Pentapetalae</taxon>
        <taxon>rosids</taxon>
        <taxon>fabids</taxon>
        <taxon>Fabales</taxon>
        <taxon>Fabaceae</taxon>
        <taxon>Papilionoideae</taxon>
        <taxon>50 kb inversion clade</taxon>
        <taxon>dalbergioids sensu lato</taxon>
        <taxon>Dalbergieae</taxon>
        <taxon>Pterocarpus clade</taxon>
        <taxon>Stylosanthes</taxon>
    </lineage>
</organism>
<evidence type="ECO:0000313" key="1">
    <source>
        <dbReference type="EMBL" id="MED6113064.1"/>
    </source>
</evidence>
<evidence type="ECO:0000313" key="2">
    <source>
        <dbReference type="Proteomes" id="UP001341840"/>
    </source>
</evidence>
<accession>A0ABU6QM58</accession>
<reference evidence="1 2" key="1">
    <citation type="journal article" date="2023" name="Plants (Basel)">
        <title>Bridging the Gap: Combining Genomics and Transcriptomics Approaches to Understand Stylosanthes scabra, an Orphan Legume from the Brazilian Caatinga.</title>
        <authorList>
            <person name="Ferreira-Neto J.R.C."/>
            <person name="da Silva M.D."/>
            <person name="Binneck E."/>
            <person name="de Melo N.F."/>
            <person name="da Silva R.H."/>
            <person name="de Melo A.L.T.M."/>
            <person name="Pandolfi V."/>
            <person name="Bustamante F.O."/>
            <person name="Brasileiro-Vidal A.C."/>
            <person name="Benko-Iseppon A.M."/>
        </authorList>
    </citation>
    <scope>NUCLEOTIDE SEQUENCE [LARGE SCALE GENOMIC DNA]</scope>
    <source>
        <tissue evidence="1">Leaves</tissue>
    </source>
</reference>
<protein>
    <submittedName>
        <fullName evidence="1">Uncharacterized protein</fullName>
    </submittedName>
</protein>